<dbReference type="PANTHER" id="PTHR42804:SF1">
    <property type="entry name" value="ALDEHYDE DEHYDROGENASE-RELATED"/>
    <property type="match status" value="1"/>
</dbReference>
<dbReference type="Gene3D" id="3.40.605.10">
    <property type="entry name" value="Aldehyde Dehydrogenase, Chain A, domain 1"/>
    <property type="match status" value="1"/>
</dbReference>
<feature type="domain" description="Aldehyde dehydrogenase" evidence="3">
    <location>
        <begin position="13"/>
        <end position="469"/>
    </location>
</feature>
<dbReference type="SUPFAM" id="SSF53720">
    <property type="entry name" value="ALDH-like"/>
    <property type="match status" value="1"/>
</dbReference>
<protein>
    <submittedName>
        <fullName evidence="4">3-succinoylsemialdehyde-pyridine dehydrogenase</fullName>
        <ecNumber evidence="4">1.2.1.83</ecNumber>
    </submittedName>
</protein>
<dbReference type="RefSeq" id="WP_087734739.1">
    <property type="nucleotide sequence ID" value="NZ_CYGY02000025.1"/>
</dbReference>
<keyword evidence="5" id="KW-1185">Reference proteome</keyword>
<dbReference type="Gene3D" id="3.40.309.10">
    <property type="entry name" value="Aldehyde Dehydrogenase, Chain A, domain 2"/>
    <property type="match status" value="1"/>
</dbReference>
<dbReference type="GO" id="GO:0016620">
    <property type="term" value="F:oxidoreductase activity, acting on the aldehyde or oxo group of donors, NAD or NADP as acceptor"/>
    <property type="evidence" value="ECO:0007669"/>
    <property type="project" value="InterPro"/>
</dbReference>
<proteinExistence type="inferred from homology"/>
<gene>
    <name evidence="4" type="primary">ald</name>
    <name evidence="4" type="ORF">BN2476_250167</name>
</gene>
<evidence type="ECO:0000313" key="5">
    <source>
        <dbReference type="Proteomes" id="UP000195569"/>
    </source>
</evidence>
<comment type="caution">
    <text evidence="4">The sequence shown here is derived from an EMBL/GenBank/DDBJ whole genome shotgun (WGS) entry which is preliminary data.</text>
</comment>
<dbReference type="FunFam" id="3.40.309.10:FF:000012">
    <property type="entry name" value="Betaine aldehyde dehydrogenase"/>
    <property type="match status" value="1"/>
</dbReference>
<dbReference type="OrthoDB" id="6187633at2"/>
<dbReference type="EC" id="1.2.1.83" evidence="4"/>
<keyword evidence="2 4" id="KW-0560">Oxidoreductase</keyword>
<reference evidence="4" key="1">
    <citation type="submission" date="2016-12" db="EMBL/GenBank/DDBJ databases">
        <authorList>
            <person name="Moulin L."/>
        </authorList>
    </citation>
    <scope>NUCLEOTIDE SEQUENCE [LARGE SCALE GENOMIC DNA]</scope>
    <source>
        <strain evidence="4">STM 7183</strain>
    </source>
</reference>
<dbReference type="AlphaFoldDB" id="A0A1N7S0P0"/>
<evidence type="ECO:0000256" key="1">
    <source>
        <dbReference type="ARBA" id="ARBA00009986"/>
    </source>
</evidence>
<dbReference type="FunFam" id="3.40.605.10:FF:000007">
    <property type="entry name" value="NAD/NADP-dependent betaine aldehyde dehydrogenase"/>
    <property type="match status" value="1"/>
</dbReference>
<evidence type="ECO:0000313" key="4">
    <source>
        <dbReference type="EMBL" id="SIT40970.1"/>
    </source>
</evidence>
<sequence>MSHAPQFYIDGRWAEPASPRWFDIVDPSTEVPFERLALGNAQDVDRAVAAARRAFPAWSATSVAERVALLRRVLGIYERRYDEFAEAMRREMGAPITFARNGQAARGPAHLNALIDVLERFAFEEQRGSTRVVLEAIGVCGLITPWNWPVNQIVVKIAPALAAGCTMVLKPSEYSPLSALLFAEVLDEAQVPAGVFNLVNGDGPGVGEAIASHPDIDMVSFTGSTRAGVLVAQAAAPSVKRVAQELGGKSANILLDDVDLDEAVKRGVAACFTNSGQSCSIPTRMLVPRHLMNDAAQIAKRVAEAYRVGPTDEPSTQLGPLVNRNQFERVQALIQKGIDEGARLVTGGTGLPAGIEKGYYAKPTIFADVTPDMTIAREEIFGPVLSMIAYDSEEEAIAIANGTDYGLAAYVQSGDIARARKVGRALRAGGVHLNYPPTDFNAPFGGYKRSGNGREWGEAGLREYLETKALVGYGAD</sequence>
<dbReference type="InterPro" id="IPR016161">
    <property type="entry name" value="Ald_DH/histidinol_DH"/>
</dbReference>
<organism evidence="4 5">
    <name type="scientific">Paraburkholderia piptadeniae</name>
    <dbReference type="NCBI Taxonomy" id="1701573"/>
    <lineage>
        <taxon>Bacteria</taxon>
        <taxon>Pseudomonadati</taxon>
        <taxon>Pseudomonadota</taxon>
        <taxon>Betaproteobacteria</taxon>
        <taxon>Burkholderiales</taxon>
        <taxon>Burkholderiaceae</taxon>
        <taxon>Paraburkholderia</taxon>
    </lineage>
</organism>
<dbReference type="PANTHER" id="PTHR42804">
    <property type="entry name" value="ALDEHYDE DEHYDROGENASE"/>
    <property type="match status" value="1"/>
</dbReference>
<comment type="similarity">
    <text evidence="1">Belongs to the aldehyde dehydrogenase family.</text>
</comment>
<accession>A0A1N7S0P0</accession>
<dbReference type="InterPro" id="IPR016163">
    <property type="entry name" value="Ald_DH_C"/>
</dbReference>
<dbReference type="InterPro" id="IPR016162">
    <property type="entry name" value="Ald_DH_N"/>
</dbReference>
<evidence type="ECO:0000259" key="3">
    <source>
        <dbReference type="Pfam" id="PF00171"/>
    </source>
</evidence>
<dbReference type="Pfam" id="PF00171">
    <property type="entry name" value="Aldedh"/>
    <property type="match status" value="1"/>
</dbReference>
<name>A0A1N7S0P0_9BURK</name>
<dbReference type="Proteomes" id="UP000195569">
    <property type="component" value="Unassembled WGS sequence"/>
</dbReference>
<dbReference type="InterPro" id="IPR015590">
    <property type="entry name" value="Aldehyde_DH_dom"/>
</dbReference>
<evidence type="ECO:0000256" key="2">
    <source>
        <dbReference type="ARBA" id="ARBA00023002"/>
    </source>
</evidence>
<dbReference type="EMBL" id="CYGY02000025">
    <property type="protein sequence ID" value="SIT40970.1"/>
    <property type="molecule type" value="Genomic_DNA"/>
</dbReference>
<dbReference type="CDD" id="cd07138">
    <property type="entry name" value="ALDH_CddD_SSP0762"/>
    <property type="match status" value="1"/>
</dbReference>